<evidence type="ECO:0000313" key="3">
    <source>
        <dbReference type="EMBL" id="QNI34428.1"/>
    </source>
</evidence>
<dbReference type="Pfam" id="PF00400">
    <property type="entry name" value="WD40"/>
    <property type="match status" value="4"/>
</dbReference>
<dbReference type="SUPFAM" id="SSF50998">
    <property type="entry name" value="Quinoprotein alcohol dehydrogenase-like"/>
    <property type="match status" value="1"/>
</dbReference>
<reference evidence="3 4" key="1">
    <citation type="submission" date="2020-08" db="EMBL/GenBank/DDBJ databases">
        <title>Edaphobacter telluris sp. nov. and Acidobacterium dinghuensis sp. nov., two acidobacteria isolated from forest soil.</title>
        <authorList>
            <person name="Fu J."/>
            <person name="Qiu L."/>
        </authorList>
    </citation>
    <scope>NUCLEOTIDE SEQUENCE [LARGE SCALE GENOMIC DNA]</scope>
    <source>
        <strain evidence="3">4Y35</strain>
    </source>
</reference>
<accession>A0A7G8BPF8</accession>
<evidence type="ECO:0000256" key="1">
    <source>
        <dbReference type="PROSITE-ProRule" id="PRU00221"/>
    </source>
</evidence>
<dbReference type="Pfam" id="PF02239">
    <property type="entry name" value="Cytochrom_D1"/>
    <property type="match status" value="1"/>
</dbReference>
<dbReference type="PANTHER" id="PTHR19879">
    <property type="entry name" value="TRANSCRIPTION INITIATION FACTOR TFIID"/>
    <property type="match status" value="1"/>
</dbReference>
<keyword evidence="4" id="KW-1185">Reference proteome</keyword>
<feature type="repeat" description="WD" evidence="1">
    <location>
        <begin position="845"/>
        <end position="886"/>
    </location>
</feature>
<feature type="repeat" description="WD" evidence="1">
    <location>
        <begin position="716"/>
        <end position="746"/>
    </location>
</feature>
<feature type="repeat" description="WD" evidence="1">
    <location>
        <begin position="581"/>
        <end position="614"/>
    </location>
</feature>
<dbReference type="SUPFAM" id="SSF50965">
    <property type="entry name" value="Galactose oxidase, central domain"/>
    <property type="match status" value="1"/>
</dbReference>
<sequence length="1231" mass="137759">MSFAAVLERIGTVQNPYPGLRPFETEEAHLFFGRDQQIAELVARLQRSRFVAVVGVSGGGKSSLVRAGLIPALGRVHLGAEAARWRMVVTRPGGTPFQNLTTDLRRAGLDPSELRRSSQGLLHVARQLGEDETLLVVVDQFEELFRYKDLQTIDREGQVQKEAAAGEAAEFVQLLLTSTQYLPPVYVVLTMRSDYLGDCALFRGLPEALNESQYLVPRLTRQQRMEAIEGPLGQTRIAPNLVQRILNDAGDEPDRLPLLQHALMRTWSQWRKSDSGQTRPVELQDYLAPSVGGLEHALDKHAEELVKDVPEKTAETIFKRLSAEGLNRRERRNPTQLRDLWEVCGAESEEERRIVNAIVDHFRHEEATFLTPRGGELKSDTYIDITHESLIREWGTLRRWVTEEAEDHATCMRIYDDALLYALGKGDLWRNPRLQLALDWWKLKQPTAAWARRYIGGEAQDDAGFRRTWDFLEASRTARDEERARVRRRRMTIQIVTSVVLLAMTALFSWAMYSRNRMKKEHETAMARAMSFSSLDDQVEHPNQLISSTLYALESVKREGTSASLHMLQQALELVRKPLAHVQREGDVLGVAFSPDGNYLVTAGQDQKATVYDMMGKKVKELDQGAEVSAVAFSRNGKYMTVETDNGPRVFDTASWQMLWHDAYHTSRYGRFGTVAFSPDGLSLALAEPYVIAEVIDGNTGEKAWDIPESHEGTPSETDEPHVKSVAFSPDGRYLATGGTDRKLRLTKVKDHEKNAWQMELNGAVNSVAFSPDSRFLAAGDDQGTAWVFEISGDENAKVDEIVQRKERGSIETVALSKGDRYLATGGDDGVARIFEIADQREVLEQPHKGAVLSVAFSPDGMSFTSSGEDGAVDIVEVKSQDEISRMALSSRNVLQQASMTSDTKYMAVVDEKGTAQAFEVASGKAVSPTVHLEYADQVTLSTEAKYVALASLLKAAVFDASSGKELFSADWEWGINTMDLTPDGRYLAVGGHPESLTSPTSVRPGRVQVFDVQKKSLQWSEDFDFKISNVAFSADGQHLAVGGEAPMLQVFDTAKKDPVVKFPLQWQSDCREQREPCKVNGITFSLDGKYLVSWANDKRLRVMDIAAVREIQTVDLHVYPMAAMLSGDDKYLAVSSQDLMGRVYEVTSSPPTEVWHRPLAQNDFFPFAFTENDKYIIMGSASNEMVIHRLLWQQKDLIDRACALMIRNLSSEEWKEFSSEKQPKACPSLP</sequence>
<dbReference type="Proteomes" id="UP000515312">
    <property type="component" value="Chromosome"/>
</dbReference>
<dbReference type="PANTHER" id="PTHR19879:SF9">
    <property type="entry name" value="TRANSCRIPTION INITIATION FACTOR TFIID SUBUNIT 5"/>
    <property type="match status" value="1"/>
</dbReference>
<keyword evidence="1" id="KW-0853">WD repeat</keyword>
<dbReference type="SUPFAM" id="SSF52540">
    <property type="entry name" value="P-loop containing nucleoside triphosphate hydrolases"/>
    <property type="match status" value="1"/>
</dbReference>
<gene>
    <name evidence="3" type="ORF">H7849_11350</name>
</gene>
<organism evidence="3 4">
    <name type="scientific">Alloacidobacterium dinghuense</name>
    <dbReference type="NCBI Taxonomy" id="2763107"/>
    <lineage>
        <taxon>Bacteria</taxon>
        <taxon>Pseudomonadati</taxon>
        <taxon>Acidobacteriota</taxon>
        <taxon>Terriglobia</taxon>
        <taxon>Terriglobales</taxon>
        <taxon>Acidobacteriaceae</taxon>
        <taxon>Alloacidobacterium</taxon>
    </lineage>
</organism>
<dbReference type="SMART" id="SM00320">
    <property type="entry name" value="WD40"/>
    <property type="match status" value="10"/>
</dbReference>
<dbReference type="InterPro" id="IPR049052">
    <property type="entry name" value="nSTAND1"/>
</dbReference>
<proteinExistence type="predicted"/>
<dbReference type="InterPro" id="IPR011043">
    <property type="entry name" value="Gal_Oxase/kelch_b-propeller"/>
</dbReference>
<dbReference type="InterPro" id="IPR011047">
    <property type="entry name" value="Quinoprotein_ADH-like_sf"/>
</dbReference>
<dbReference type="Gene3D" id="3.40.50.300">
    <property type="entry name" value="P-loop containing nucleotide triphosphate hydrolases"/>
    <property type="match status" value="1"/>
</dbReference>
<feature type="domain" description="Novel STAND NTPase 1" evidence="2">
    <location>
        <begin position="16"/>
        <end position="419"/>
    </location>
</feature>
<dbReference type="InterPro" id="IPR027417">
    <property type="entry name" value="P-loop_NTPase"/>
</dbReference>
<dbReference type="SUPFAM" id="SSF82171">
    <property type="entry name" value="DPP6 N-terminal domain-like"/>
    <property type="match status" value="1"/>
</dbReference>
<name>A0A7G8BPF8_9BACT</name>
<dbReference type="Pfam" id="PF20703">
    <property type="entry name" value="nSTAND1"/>
    <property type="match status" value="1"/>
</dbReference>
<dbReference type="RefSeq" id="WP_186746591.1">
    <property type="nucleotide sequence ID" value="NZ_CP060394.1"/>
</dbReference>
<evidence type="ECO:0000313" key="4">
    <source>
        <dbReference type="Proteomes" id="UP000515312"/>
    </source>
</evidence>
<dbReference type="KEGG" id="adin:H7849_11350"/>
<evidence type="ECO:0000259" key="2">
    <source>
        <dbReference type="Pfam" id="PF20703"/>
    </source>
</evidence>
<dbReference type="AlphaFoldDB" id="A0A7G8BPF8"/>
<dbReference type="Gene3D" id="2.130.10.10">
    <property type="entry name" value="YVTN repeat-like/Quinoprotein amine dehydrogenase"/>
    <property type="match status" value="3"/>
</dbReference>
<dbReference type="EMBL" id="CP060394">
    <property type="protein sequence ID" value="QNI34428.1"/>
    <property type="molecule type" value="Genomic_DNA"/>
</dbReference>
<dbReference type="PROSITE" id="PS50082">
    <property type="entry name" value="WD_REPEATS_2"/>
    <property type="match status" value="3"/>
</dbReference>
<protein>
    <submittedName>
        <fullName evidence="3">WD40 repeat domain-containing protein</fullName>
    </submittedName>
</protein>
<dbReference type="InterPro" id="IPR015943">
    <property type="entry name" value="WD40/YVTN_repeat-like_dom_sf"/>
</dbReference>
<dbReference type="InterPro" id="IPR001680">
    <property type="entry name" value="WD40_rpt"/>
</dbReference>